<dbReference type="AlphaFoldDB" id="A0AAN9XYN2"/>
<sequence>MDAVVVVAVEAAAAAENSFVASHNYEYAPGRNQRADSQLVIVSLKKKKHRRCQRAAKASRQSNKVGVRWDDWEGRKEGRKEELSE</sequence>
<feature type="region of interest" description="Disordered" evidence="1">
    <location>
        <begin position="51"/>
        <end position="85"/>
    </location>
</feature>
<name>A0AAN9XYN2_9HEMI</name>
<proteinExistence type="predicted"/>
<evidence type="ECO:0000256" key="1">
    <source>
        <dbReference type="SAM" id="MobiDB-lite"/>
    </source>
</evidence>
<evidence type="ECO:0000313" key="3">
    <source>
        <dbReference type="Proteomes" id="UP001367676"/>
    </source>
</evidence>
<organism evidence="2 3">
    <name type="scientific">Parthenolecanium corni</name>
    <dbReference type="NCBI Taxonomy" id="536013"/>
    <lineage>
        <taxon>Eukaryota</taxon>
        <taxon>Metazoa</taxon>
        <taxon>Ecdysozoa</taxon>
        <taxon>Arthropoda</taxon>
        <taxon>Hexapoda</taxon>
        <taxon>Insecta</taxon>
        <taxon>Pterygota</taxon>
        <taxon>Neoptera</taxon>
        <taxon>Paraneoptera</taxon>
        <taxon>Hemiptera</taxon>
        <taxon>Sternorrhyncha</taxon>
        <taxon>Coccoidea</taxon>
        <taxon>Coccidae</taxon>
        <taxon>Parthenolecanium</taxon>
    </lineage>
</organism>
<comment type="caution">
    <text evidence="2">The sequence shown here is derived from an EMBL/GenBank/DDBJ whole genome shotgun (WGS) entry which is preliminary data.</text>
</comment>
<reference evidence="2 3" key="1">
    <citation type="submission" date="2024-03" db="EMBL/GenBank/DDBJ databases">
        <title>Adaptation during the transition from Ophiocordyceps entomopathogen to insect associate is accompanied by gene loss and intensified selection.</title>
        <authorList>
            <person name="Ward C.M."/>
            <person name="Onetto C.A."/>
            <person name="Borneman A.R."/>
        </authorList>
    </citation>
    <scope>NUCLEOTIDE SEQUENCE [LARGE SCALE GENOMIC DNA]</scope>
    <source>
        <strain evidence="2">AWRI1</strain>
        <tissue evidence="2">Single Adult Female</tissue>
    </source>
</reference>
<accession>A0AAN9XYN2</accession>
<keyword evidence="3" id="KW-1185">Reference proteome</keyword>
<protein>
    <submittedName>
        <fullName evidence="2">Uncharacterized protein</fullName>
    </submittedName>
</protein>
<dbReference type="EMBL" id="JBBCAQ010000037">
    <property type="protein sequence ID" value="KAK7573433.1"/>
    <property type="molecule type" value="Genomic_DNA"/>
</dbReference>
<dbReference type="Proteomes" id="UP001367676">
    <property type="component" value="Unassembled WGS sequence"/>
</dbReference>
<gene>
    <name evidence="2" type="ORF">V9T40_010624</name>
</gene>
<feature type="compositionally biased region" description="Basic and acidic residues" evidence="1">
    <location>
        <begin position="67"/>
        <end position="85"/>
    </location>
</feature>
<evidence type="ECO:0000313" key="2">
    <source>
        <dbReference type="EMBL" id="KAK7573433.1"/>
    </source>
</evidence>